<dbReference type="AlphaFoldDB" id="A0A174JQY7"/>
<evidence type="ECO:0000313" key="2">
    <source>
        <dbReference type="EMBL" id="CUP02193.1"/>
    </source>
</evidence>
<proteinExistence type="predicted"/>
<evidence type="ECO:0000256" key="1">
    <source>
        <dbReference type="SAM" id="MobiDB-lite"/>
    </source>
</evidence>
<gene>
    <name evidence="2" type="ORF">ERS852411_02548</name>
</gene>
<organism evidence="2 3">
    <name type="scientific">Flavonifractor plautii</name>
    <name type="common">Fusobacterium plautii</name>
    <dbReference type="NCBI Taxonomy" id="292800"/>
    <lineage>
        <taxon>Bacteria</taxon>
        <taxon>Bacillati</taxon>
        <taxon>Bacillota</taxon>
        <taxon>Clostridia</taxon>
        <taxon>Eubacteriales</taxon>
        <taxon>Oscillospiraceae</taxon>
        <taxon>Flavonifractor</taxon>
    </lineage>
</organism>
<evidence type="ECO:0000313" key="3">
    <source>
        <dbReference type="Proteomes" id="UP000095746"/>
    </source>
</evidence>
<feature type="region of interest" description="Disordered" evidence="1">
    <location>
        <begin position="1"/>
        <end position="89"/>
    </location>
</feature>
<reference evidence="2 3" key="1">
    <citation type="submission" date="2015-09" db="EMBL/GenBank/DDBJ databases">
        <authorList>
            <consortium name="Pathogen Informatics"/>
        </authorList>
    </citation>
    <scope>NUCLEOTIDE SEQUENCE [LARGE SCALE GENOMIC DNA]</scope>
    <source>
        <strain evidence="2 3">2789STDY5608854</strain>
    </source>
</reference>
<name>A0A174JQY7_FLAPL</name>
<feature type="compositionally biased region" description="Low complexity" evidence="1">
    <location>
        <begin position="14"/>
        <end position="25"/>
    </location>
</feature>
<protein>
    <submittedName>
        <fullName evidence="2">Uncharacterized protein</fullName>
    </submittedName>
</protein>
<accession>A0A174JQY7</accession>
<sequence length="89" mass="10001">MVDFSRSMPRARDSTTSTSANLSTTRPGRKSASPKITRQEEVSTVSLRYCQAARTRRSRKSRSMTAPASRDRTRTAMVEARLRKPTPRG</sequence>
<dbReference type="Proteomes" id="UP000095746">
    <property type="component" value="Unassembled WGS sequence"/>
</dbReference>
<dbReference type="EMBL" id="CYZT01000234">
    <property type="protein sequence ID" value="CUP02193.1"/>
    <property type="molecule type" value="Genomic_DNA"/>
</dbReference>